<proteinExistence type="predicted"/>
<evidence type="ECO:0000313" key="2">
    <source>
        <dbReference type="EMBL" id="SBP18640.1"/>
    </source>
</evidence>
<evidence type="ECO:0000256" key="1">
    <source>
        <dbReference type="SAM" id="Phobius"/>
    </source>
</evidence>
<name>A0A1A7XLD9_9TELE</name>
<reference evidence="2" key="2">
    <citation type="submission" date="2016-06" db="EMBL/GenBank/DDBJ databases">
        <title>The genome of a short-lived fish provides insights into sex chromosome evolution and the genetic control of aging.</title>
        <authorList>
            <person name="Reichwald K."/>
            <person name="Felder M."/>
            <person name="Petzold A."/>
            <person name="Koch P."/>
            <person name="Groth M."/>
            <person name="Platzer M."/>
        </authorList>
    </citation>
    <scope>NUCLEOTIDE SEQUENCE</scope>
    <source>
        <tissue evidence="2">Brain</tissue>
    </source>
</reference>
<reference evidence="2" key="1">
    <citation type="submission" date="2016-05" db="EMBL/GenBank/DDBJ databases">
        <authorList>
            <person name="Lavstsen T."/>
            <person name="Jespersen J.S."/>
        </authorList>
    </citation>
    <scope>NUCLEOTIDE SEQUENCE</scope>
    <source>
        <tissue evidence="2">Brain</tissue>
    </source>
</reference>
<accession>A0A1A7XLD9</accession>
<keyword evidence="1" id="KW-1133">Transmembrane helix</keyword>
<protein>
    <submittedName>
        <fullName evidence="2">Uncharacterized protein</fullName>
    </submittedName>
</protein>
<sequence length="67" mass="7835">SINYSYININIYLHFFFLLFQLDNMIDVPSKTCKVKLSQFSFTKFPVYTKLVGAPLTNLCISVFIFQ</sequence>
<feature type="non-terminal residue" evidence="2">
    <location>
        <position position="1"/>
    </location>
</feature>
<feature type="non-terminal residue" evidence="2">
    <location>
        <position position="67"/>
    </location>
</feature>
<feature type="transmembrane region" description="Helical" evidence="1">
    <location>
        <begin position="47"/>
        <end position="66"/>
    </location>
</feature>
<keyword evidence="1" id="KW-0472">Membrane</keyword>
<keyword evidence="1" id="KW-0812">Transmembrane</keyword>
<feature type="transmembrane region" description="Helical" evidence="1">
    <location>
        <begin position="6"/>
        <end position="26"/>
    </location>
</feature>
<organism evidence="2">
    <name type="scientific">Iconisemion striatum</name>
    <dbReference type="NCBI Taxonomy" id="60296"/>
    <lineage>
        <taxon>Eukaryota</taxon>
        <taxon>Metazoa</taxon>
        <taxon>Chordata</taxon>
        <taxon>Craniata</taxon>
        <taxon>Vertebrata</taxon>
        <taxon>Euteleostomi</taxon>
        <taxon>Actinopterygii</taxon>
        <taxon>Neopterygii</taxon>
        <taxon>Teleostei</taxon>
        <taxon>Neoteleostei</taxon>
        <taxon>Acanthomorphata</taxon>
        <taxon>Ovalentaria</taxon>
        <taxon>Atherinomorphae</taxon>
        <taxon>Cyprinodontiformes</taxon>
        <taxon>Nothobranchiidae</taxon>
        <taxon>Iconisemion</taxon>
    </lineage>
</organism>
<dbReference type="EMBL" id="HADW01017240">
    <property type="protein sequence ID" value="SBP18640.1"/>
    <property type="molecule type" value="Transcribed_RNA"/>
</dbReference>
<gene>
    <name evidence="2" type="primary">Nfu_g_1_009849</name>
</gene>
<dbReference type="AlphaFoldDB" id="A0A1A7XLD9"/>